<dbReference type="AlphaFoldDB" id="A0A939HLY0"/>
<feature type="domain" description="NAD-dependent epimerase/dehydratase" evidence="3">
    <location>
        <begin position="3"/>
        <end position="217"/>
    </location>
</feature>
<evidence type="ECO:0000256" key="2">
    <source>
        <dbReference type="ARBA" id="ARBA00007637"/>
    </source>
</evidence>
<protein>
    <submittedName>
        <fullName evidence="4">NAD(P)-dependent oxidoreductase</fullName>
    </submittedName>
</protein>
<dbReference type="Pfam" id="PF01370">
    <property type="entry name" value="Epimerase"/>
    <property type="match status" value="1"/>
</dbReference>
<gene>
    <name evidence="4" type="ORF">J2D77_02230</name>
</gene>
<dbReference type="Gene3D" id="3.40.50.720">
    <property type="entry name" value="NAD(P)-binding Rossmann-like Domain"/>
    <property type="match status" value="1"/>
</dbReference>
<keyword evidence="5" id="KW-1185">Reference proteome</keyword>
<name>A0A939HLY0_9PROT</name>
<comment type="caution">
    <text evidence="4">The sequence shown here is derived from an EMBL/GenBank/DDBJ whole genome shotgun (WGS) entry which is preliminary data.</text>
</comment>
<dbReference type="PANTHER" id="PTHR43000">
    <property type="entry name" value="DTDP-D-GLUCOSE 4,6-DEHYDRATASE-RELATED"/>
    <property type="match status" value="1"/>
</dbReference>
<dbReference type="Proteomes" id="UP000664073">
    <property type="component" value="Unassembled WGS sequence"/>
</dbReference>
<dbReference type="EMBL" id="JAFVMH010000001">
    <property type="protein sequence ID" value="MBO1323973.1"/>
    <property type="molecule type" value="Genomic_DNA"/>
</dbReference>
<evidence type="ECO:0000313" key="5">
    <source>
        <dbReference type="Proteomes" id="UP000664073"/>
    </source>
</evidence>
<sequence>MRVMVTGARGILGRHVCRHLGNLSPASEIIISRADLTSLEDIRQEIAEIKSVDCVIHLAALTPVERVNADPQHAYSVNVAGTINLLSALSGIDASFLFCSSSHVYSGSSMPINEYAEKVPVSLYGRTKWAAESAATDICHATGRPFCAARVFSIHDPDQVGSFLRPSIERRLSSEDLSKPFLLQGGESVRDFLPAERAAELIVRLVLASATGPVNIGSGYGTRIRDFVQKLSPQPLEIHSVGNANTLVADISRLREILGALDV</sequence>
<dbReference type="SUPFAM" id="SSF51735">
    <property type="entry name" value="NAD(P)-binding Rossmann-fold domains"/>
    <property type="match status" value="1"/>
</dbReference>
<reference evidence="4" key="1">
    <citation type="submission" date="2021-03" db="EMBL/GenBank/DDBJ databases">
        <title>The complete genome sequence of Acetobacter sp. TBRC 12339.</title>
        <authorList>
            <person name="Charoenyingcharoen P."/>
            <person name="Yukphan P."/>
        </authorList>
    </citation>
    <scope>NUCLEOTIDE SEQUENCE</scope>
    <source>
        <strain evidence="4">TBRC 12339</strain>
    </source>
</reference>
<dbReference type="InterPro" id="IPR001509">
    <property type="entry name" value="Epimerase_deHydtase"/>
</dbReference>
<comment type="similarity">
    <text evidence="2">Belongs to the NAD(P)-dependent epimerase/dehydratase family.</text>
</comment>
<dbReference type="InterPro" id="IPR036291">
    <property type="entry name" value="NAD(P)-bd_dom_sf"/>
</dbReference>
<accession>A0A939HLY0</accession>
<organism evidence="4 5">
    <name type="scientific">Acetobacter garciniae</name>
    <dbReference type="NCBI Taxonomy" id="2817435"/>
    <lineage>
        <taxon>Bacteria</taxon>
        <taxon>Pseudomonadati</taxon>
        <taxon>Pseudomonadota</taxon>
        <taxon>Alphaproteobacteria</taxon>
        <taxon>Acetobacterales</taxon>
        <taxon>Acetobacteraceae</taxon>
        <taxon>Acetobacter</taxon>
    </lineage>
</organism>
<dbReference type="RefSeq" id="WP_207844642.1">
    <property type="nucleotide sequence ID" value="NZ_JAFVMH010000001.1"/>
</dbReference>
<evidence type="ECO:0000313" key="4">
    <source>
        <dbReference type="EMBL" id="MBO1323973.1"/>
    </source>
</evidence>
<comment type="pathway">
    <text evidence="1">Bacterial outer membrane biogenesis; LPS O-antigen biosynthesis.</text>
</comment>
<evidence type="ECO:0000256" key="1">
    <source>
        <dbReference type="ARBA" id="ARBA00005125"/>
    </source>
</evidence>
<proteinExistence type="inferred from homology"/>
<evidence type="ECO:0000259" key="3">
    <source>
        <dbReference type="Pfam" id="PF01370"/>
    </source>
</evidence>